<evidence type="ECO:0000256" key="4">
    <source>
        <dbReference type="ARBA" id="ARBA00005432"/>
    </source>
</evidence>
<evidence type="ECO:0000256" key="6">
    <source>
        <dbReference type="ARBA" id="ARBA00022679"/>
    </source>
</evidence>
<dbReference type="InterPro" id="IPR038887">
    <property type="entry name" value="Nus1/NgBR"/>
</dbReference>
<protein>
    <recommendedName>
        <fullName evidence="5">ditrans,polycis-polyprenyl diphosphate synthase [(2E,6E)-farnesyldiphosphate specific]</fullName>
        <ecNumber evidence="5">2.5.1.87</ecNumber>
    </recommendedName>
</protein>
<dbReference type="PANTHER" id="PTHR21528">
    <property type="entry name" value="DEHYDRODOLICHYL DIPHOSPHATE SYNTHASE COMPLEX SUBUNIT NUS1"/>
    <property type="match status" value="1"/>
</dbReference>
<keyword evidence="7" id="KW-0812">Transmembrane</keyword>
<keyword evidence="9" id="KW-0460">Magnesium</keyword>
<evidence type="ECO:0000256" key="7">
    <source>
        <dbReference type="ARBA" id="ARBA00022692"/>
    </source>
</evidence>
<comment type="catalytic activity">
    <reaction evidence="12">
        <text>n isopentenyl diphosphate + (2E,6E)-farnesyl diphosphate = a di-trans,poly-cis-polyprenyl diphosphate + n diphosphate</text>
        <dbReference type="Rhea" id="RHEA:53008"/>
        <dbReference type="Rhea" id="RHEA-COMP:19494"/>
        <dbReference type="ChEBI" id="CHEBI:33019"/>
        <dbReference type="ChEBI" id="CHEBI:128769"/>
        <dbReference type="ChEBI" id="CHEBI:136960"/>
        <dbReference type="ChEBI" id="CHEBI:175763"/>
        <dbReference type="EC" id="2.5.1.87"/>
    </reaction>
</comment>
<accession>A0A5J5EP10</accession>
<comment type="caution">
    <text evidence="13">The sequence shown here is derived from an EMBL/GenBank/DDBJ whole genome shotgun (WGS) entry which is preliminary data.</text>
</comment>
<keyword evidence="14" id="KW-1185">Reference proteome</keyword>
<evidence type="ECO:0000256" key="10">
    <source>
        <dbReference type="ARBA" id="ARBA00022989"/>
    </source>
</evidence>
<keyword evidence="10" id="KW-1133">Transmembrane helix</keyword>
<comment type="similarity">
    <text evidence="4">Belongs to the UPP synthase family.</text>
</comment>
<dbReference type="EMBL" id="VXIS01000207">
    <property type="protein sequence ID" value="KAA8896791.1"/>
    <property type="molecule type" value="Genomic_DNA"/>
</dbReference>
<evidence type="ECO:0000256" key="2">
    <source>
        <dbReference type="ARBA" id="ARBA00004586"/>
    </source>
</evidence>
<keyword evidence="6" id="KW-0808">Transferase</keyword>
<evidence type="ECO:0000256" key="11">
    <source>
        <dbReference type="ARBA" id="ARBA00023136"/>
    </source>
</evidence>
<organism evidence="13 14">
    <name type="scientific">Sphaerosporella brunnea</name>
    <dbReference type="NCBI Taxonomy" id="1250544"/>
    <lineage>
        <taxon>Eukaryota</taxon>
        <taxon>Fungi</taxon>
        <taxon>Dikarya</taxon>
        <taxon>Ascomycota</taxon>
        <taxon>Pezizomycotina</taxon>
        <taxon>Pezizomycetes</taxon>
        <taxon>Pezizales</taxon>
        <taxon>Pyronemataceae</taxon>
        <taxon>Sphaerosporella</taxon>
    </lineage>
</organism>
<dbReference type="PANTHER" id="PTHR21528:SF0">
    <property type="entry name" value="DEHYDRODOLICHYL DIPHOSPHATE SYNTHASE COMPLEX SUBUNIT NUS1"/>
    <property type="match status" value="1"/>
</dbReference>
<dbReference type="UniPathway" id="UPA00378"/>
<keyword evidence="8" id="KW-0256">Endoplasmic reticulum</keyword>
<reference evidence="13 14" key="1">
    <citation type="submission" date="2019-09" db="EMBL/GenBank/DDBJ databases">
        <title>Draft genome of the ectomycorrhizal ascomycete Sphaerosporella brunnea.</title>
        <authorList>
            <consortium name="DOE Joint Genome Institute"/>
            <person name="Benucci G.M."/>
            <person name="Marozzi G."/>
            <person name="Antonielli L."/>
            <person name="Sanchez S."/>
            <person name="Marco P."/>
            <person name="Wang X."/>
            <person name="Falini L.B."/>
            <person name="Barry K."/>
            <person name="Haridas S."/>
            <person name="Lipzen A."/>
            <person name="Labutti K."/>
            <person name="Grigoriev I.V."/>
            <person name="Murat C."/>
            <person name="Martin F."/>
            <person name="Albertini E."/>
            <person name="Donnini D."/>
            <person name="Bonito G."/>
        </authorList>
    </citation>
    <scope>NUCLEOTIDE SEQUENCE [LARGE SCALE GENOMIC DNA]</scope>
    <source>
        <strain evidence="13 14">Sb_GMNB300</strain>
    </source>
</reference>
<dbReference type="Proteomes" id="UP000326924">
    <property type="component" value="Unassembled WGS sequence"/>
</dbReference>
<evidence type="ECO:0000256" key="8">
    <source>
        <dbReference type="ARBA" id="ARBA00022824"/>
    </source>
</evidence>
<dbReference type="Gene3D" id="3.40.1180.10">
    <property type="entry name" value="Decaprenyl diphosphate synthase-like"/>
    <property type="match status" value="1"/>
</dbReference>
<dbReference type="SUPFAM" id="SSF64005">
    <property type="entry name" value="Undecaprenyl diphosphate synthase"/>
    <property type="match status" value="1"/>
</dbReference>
<dbReference type="FunCoup" id="A0A5J5EP10">
    <property type="interactions" value="282"/>
</dbReference>
<evidence type="ECO:0000256" key="12">
    <source>
        <dbReference type="ARBA" id="ARBA00047353"/>
    </source>
</evidence>
<evidence type="ECO:0000256" key="5">
    <source>
        <dbReference type="ARBA" id="ARBA00012596"/>
    </source>
</evidence>
<dbReference type="GO" id="GO:1904423">
    <property type="term" value="C:dehydrodolichyl diphosphate synthase complex"/>
    <property type="evidence" value="ECO:0007669"/>
    <property type="project" value="InterPro"/>
</dbReference>
<evidence type="ECO:0000256" key="3">
    <source>
        <dbReference type="ARBA" id="ARBA00004922"/>
    </source>
</evidence>
<comment type="subcellular location">
    <subcellularLocation>
        <location evidence="2">Endoplasmic reticulum membrane</location>
    </subcellularLocation>
</comment>
<proteinExistence type="inferred from homology"/>
<dbReference type="InParanoid" id="A0A5J5EP10"/>
<comment type="pathway">
    <text evidence="3">Protein modification; protein glycosylation.</text>
</comment>
<keyword evidence="11" id="KW-0472">Membrane</keyword>
<evidence type="ECO:0000256" key="1">
    <source>
        <dbReference type="ARBA" id="ARBA00001946"/>
    </source>
</evidence>
<evidence type="ECO:0000313" key="14">
    <source>
        <dbReference type="Proteomes" id="UP000326924"/>
    </source>
</evidence>
<evidence type="ECO:0000256" key="9">
    <source>
        <dbReference type="ARBA" id="ARBA00022842"/>
    </source>
</evidence>
<comment type="cofactor">
    <cofactor evidence="1">
        <name>Mg(2+)</name>
        <dbReference type="ChEBI" id="CHEBI:18420"/>
    </cofactor>
</comment>
<gene>
    <name evidence="13" type="ORF">FN846DRAFT_900252</name>
</gene>
<dbReference type="InterPro" id="IPR036424">
    <property type="entry name" value="UPP_synth-like_sf"/>
</dbReference>
<name>A0A5J5EP10_9PEZI</name>
<dbReference type="AlphaFoldDB" id="A0A5J5EP10"/>
<dbReference type="OrthoDB" id="19639at2759"/>
<dbReference type="GO" id="GO:0045547">
    <property type="term" value="F:ditrans,polycis-polyprenyl diphosphate synthase [(2E,6E)-farnesyl diphosphate specific] activity"/>
    <property type="evidence" value="ECO:0007669"/>
    <property type="project" value="UniProtKB-EC"/>
</dbReference>
<evidence type="ECO:0000313" key="13">
    <source>
        <dbReference type="EMBL" id="KAA8896791.1"/>
    </source>
</evidence>
<dbReference type="EC" id="2.5.1.87" evidence="5"/>
<dbReference type="GO" id="GO:0005789">
    <property type="term" value="C:endoplasmic reticulum membrane"/>
    <property type="evidence" value="ECO:0007669"/>
    <property type="project" value="UniProtKB-SubCell"/>
</dbReference>
<sequence>MASAGSVSSSAAQFSAEPFKAVLRSRKKTPEALERERLVLSHLPPDEVAQGPVRRFLWTQVYKFVLLVIHTLFSIYLRLRWVYNTVYSHAISVLYYHHRTPQLIEKDVRDLKERGKFPKHLSVVLELQRDGLDKLIDELAEIACWCACAGIPRLSVYEKTGILKSYIATSHRAMAQQLRLYFGRSRPTLRVHAPHSRPFANGDVSTDDEDQHVDLEVMFISEEDGRESLVDLTKTLCDMAQRGKLSSDDVSIELVDAEIKETIMDEPDLLVLFSSSITLKGYPPWQLRLTEIYNVQDNQGVGYQVFLRALHRFARTEMRFGR</sequence>